<gene>
    <name evidence="1" type="ORF">TWF730_000547</name>
</gene>
<keyword evidence="2" id="KW-1185">Reference proteome</keyword>
<dbReference type="Proteomes" id="UP001373714">
    <property type="component" value="Unassembled WGS sequence"/>
</dbReference>
<dbReference type="Gene3D" id="3.30.420.40">
    <property type="match status" value="2"/>
</dbReference>
<organism evidence="1 2">
    <name type="scientific">Orbilia blumenaviensis</name>
    <dbReference type="NCBI Taxonomy" id="1796055"/>
    <lineage>
        <taxon>Eukaryota</taxon>
        <taxon>Fungi</taxon>
        <taxon>Dikarya</taxon>
        <taxon>Ascomycota</taxon>
        <taxon>Pezizomycotina</taxon>
        <taxon>Orbiliomycetes</taxon>
        <taxon>Orbiliales</taxon>
        <taxon>Orbiliaceae</taxon>
        <taxon>Orbilia</taxon>
    </lineage>
</organism>
<dbReference type="AlphaFoldDB" id="A0AAV9VM81"/>
<dbReference type="InterPro" id="IPR043129">
    <property type="entry name" value="ATPase_NBD"/>
</dbReference>
<dbReference type="PANTHER" id="PTHR14187">
    <property type="entry name" value="ALPHA KINASE/ELONGATION FACTOR 2 KINASE"/>
    <property type="match status" value="1"/>
</dbReference>
<name>A0AAV9VM81_9PEZI</name>
<sequence>MVNKVPTIVSYEQRGGTWVASAFGFAAESAPANQRCAVFKMCLDEEPEETASNPAFRPNWVSMQKTVVQVIKDFLDMLYNQMLSTLRTQGLGPENLDYNVLFTVPAQYEVLEVERFKSIVTSTGFGRHTVGVSLREPEAAILYTINHGERFWMPENQCVILCDAGGGTVDIASYKISQLHPQPKLEQVDIVSGGPWGSIKIDRNFRKWFYNTCIDAEWQSYFQSSPEGKTHMQRICQRFIAQKEVFDNSPWTDSITIELSPQNLSGPRIIPGSGLIRISRAEMCTFFEDSVRGSIDCLDQHVRRCLQEGHLIKSIFLVGGLGSSPYLLSRVKQYTTGLPSEIQVFSPINAEYAVIRGAIESHQANLLGYEDQIAVKLCPASYGIKASTLWDPARHRQGVDDQYLNPLTKNLMARNQVIWLIKKGEKITGKRLAELKEEFSRSFKKAPEATWEDCIVMCSLDDPPPRITPAVKQVCLLKSDMAGLPKDLYKKEKSKERGAFFRRKRFYSCQFDIIFNVGLTDIEIALWFQGKVRSDLLKVNWSELAA</sequence>
<dbReference type="PANTHER" id="PTHR14187:SF5">
    <property type="entry name" value="HEAT SHOCK 70 KDA PROTEIN 12A"/>
    <property type="match status" value="1"/>
</dbReference>
<dbReference type="CDD" id="cd10170">
    <property type="entry name" value="ASKHA_NBD_HSP70"/>
    <property type="match status" value="1"/>
</dbReference>
<proteinExistence type="predicted"/>
<dbReference type="EMBL" id="JAVHNS010000001">
    <property type="protein sequence ID" value="KAK6363102.1"/>
    <property type="molecule type" value="Genomic_DNA"/>
</dbReference>
<evidence type="ECO:0008006" key="3">
    <source>
        <dbReference type="Google" id="ProtNLM"/>
    </source>
</evidence>
<evidence type="ECO:0000313" key="2">
    <source>
        <dbReference type="Proteomes" id="UP001373714"/>
    </source>
</evidence>
<comment type="caution">
    <text evidence="1">The sequence shown here is derived from an EMBL/GenBank/DDBJ whole genome shotgun (WGS) entry which is preliminary data.</text>
</comment>
<reference evidence="1 2" key="1">
    <citation type="submission" date="2019-10" db="EMBL/GenBank/DDBJ databases">
        <authorList>
            <person name="Palmer J.M."/>
        </authorList>
    </citation>
    <scope>NUCLEOTIDE SEQUENCE [LARGE SCALE GENOMIC DNA]</scope>
    <source>
        <strain evidence="1 2">TWF730</strain>
    </source>
</reference>
<dbReference type="Gene3D" id="3.90.640.10">
    <property type="entry name" value="Actin, Chain A, domain 4"/>
    <property type="match status" value="1"/>
</dbReference>
<accession>A0AAV9VM81</accession>
<protein>
    <recommendedName>
        <fullName evidence="3">Actin-like ATPase domain-containing protein</fullName>
    </recommendedName>
</protein>
<dbReference type="SUPFAM" id="SSF53067">
    <property type="entry name" value="Actin-like ATPase domain"/>
    <property type="match status" value="1"/>
</dbReference>
<evidence type="ECO:0000313" key="1">
    <source>
        <dbReference type="EMBL" id="KAK6363102.1"/>
    </source>
</evidence>